<dbReference type="Pfam" id="PF24053">
    <property type="entry name" value="DUF7356"/>
    <property type="match status" value="1"/>
</dbReference>
<keyword evidence="3" id="KW-0732">Signal</keyword>
<sequence>MGRHVLLSLLLLLFLVFDPSDASFAGEHRNLANSDAEDGNKTAKPDPPLPNKENSDPNPVGGGTKKNGKESPFTNANKAPETGAKGSNGSDNSSKTISAAPAPLPKVKGSNDPQKENNNTASLADNNDVKGNEEGGAKGNEKGDGNGNVKEGGKDNGNEGGNGKGEEGSKGNGEQSDKGNVGQGDKGNGKDGGKSNEEQGHAGDGGKGNVEQGDGGKGKDVGKDNGEKSDKGNGKDGDKVKENDGGDKGNQEENKGNESKTYSKSTTTESCRDLGKCTDKGGMVGCISKLDPTYVVVLLHNGGSDTIKVKLNEGNVEGIEVGIQKTEKVNITLATSGRTQLTFNAGKGDCVLLLHMGIPKPKGDFPIHFPSRDKILTPVNGAYFLIVAVVVLGGTWGCCKFGKKRRGEVPYQELEMAMPETVAAAANDIESAEGWDQVWDDDWDDDVAVKSPGTRHVGSISANGLTARSSNKDGWEDNWDD</sequence>
<keyword evidence="2" id="KW-0812">Transmembrane</keyword>
<reference evidence="5 6" key="1">
    <citation type="submission" date="2019-01" db="EMBL/GenBank/DDBJ databases">
        <title>Sequencing of cultivated peanut Arachis hypogaea provides insights into genome evolution and oil improvement.</title>
        <authorList>
            <person name="Chen X."/>
        </authorList>
    </citation>
    <scope>NUCLEOTIDE SEQUENCE [LARGE SCALE GENOMIC DNA]</scope>
    <source>
        <strain evidence="6">cv. Fuhuasheng</strain>
        <tissue evidence="5">Leaves</tissue>
    </source>
</reference>
<evidence type="ECO:0000256" key="1">
    <source>
        <dbReference type="SAM" id="MobiDB-lite"/>
    </source>
</evidence>
<evidence type="ECO:0000256" key="2">
    <source>
        <dbReference type="SAM" id="Phobius"/>
    </source>
</evidence>
<accession>A0A445DEH6</accession>
<dbReference type="PANTHER" id="PTHR34200:SF2">
    <property type="entry name" value="TRANSMEMBRANE PROTEIN"/>
    <property type="match status" value="1"/>
</dbReference>
<proteinExistence type="predicted"/>
<feature type="region of interest" description="Disordered" evidence="1">
    <location>
        <begin position="28"/>
        <end position="274"/>
    </location>
</feature>
<dbReference type="Proteomes" id="UP000289738">
    <property type="component" value="Chromosome A04"/>
</dbReference>
<evidence type="ECO:0000259" key="4">
    <source>
        <dbReference type="Pfam" id="PF24053"/>
    </source>
</evidence>
<feature type="compositionally biased region" description="Basic and acidic residues" evidence="1">
    <location>
        <begin position="187"/>
        <end position="201"/>
    </location>
</feature>
<keyword evidence="2" id="KW-1133">Transmembrane helix</keyword>
<dbReference type="InterPro" id="IPR055780">
    <property type="entry name" value="DUF7356"/>
</dbReference>
<organism evidence="5 6">
    <name type="scientific">Arachis hypogaea</name>
    <name type="common">Peanut</name>
    <dbReference type="NCBI Taxonomy" id="3818"/>
    <lineage>
        <taxon>Eukaryota</taxon>
        <taxon>Viridiplantae</taxon>
        <taxon>Streptophyta</taxon>
        <taxon>Embryophyta</taxon>
        <taxon>Tracheophyta</taxon>
        <taxon>Spermatophyta</taxon>
        <taxon>Magnoliopsida</taxon>
        <taxon>eudicotyledons</taxon>
        <taxon>Gunneridae</taxon>
        <taxon>Pentapetalae</taxon>
        <taxon>rosids</taxon>
        <taxon>fabids</taxon>
        <taxon>Fabales</taxon>
        <taxon>Fabaceae</taxon>
        <taxon>Papilionoideae</taxon>
        <taxon>50 kb inversion clade</taxon>
        <taxon>dalbergioids sensu lato</taxon>
        <taxon>Dalbergieae</taxon>
        <taxon>Pterocarpus clade</taxon>
        <taxon>Arachis</taxon>
    </lineage>
</organism>
<feature type="compositionally biased region" description="Polar residues" evidence="1">
    <location>
        <begin position="460"/>
        <end position="469"/>
    </location>
</feature>
<feature type="compositionally biased region" description="Polar residues" evidence="1">
    <location>
        <begin position="116"/>
        <end position="125"/>
    </location>
</feature>
<dbReference type="EMBL" id="SDMP01000004">
    <property type="protein sequence ID" value="RYR61587.1"/>
    <property type="molecule type" value="Genomic_DNA"/>
</dbReference>
<feature type="compositionally biased region" description="Polar residues" evidence="1">
    <location>
        <begin position="85"/>
        <end position="97"/>
    </location>
</feature>
<name>A0A445DEH6_ARAHY</name>
<feature type="chain" id="PRO_5019031324" description="DUF7356 domain-containing protein" evidence="3">
    <location>
        <begin position="23"/>
        <end position="481"/>
    </location>
</feature>
<comment type="caution">
    <text evidence="5">The sequence shown here is derived from an EMBL/GenBank/DDBJ whole genome shotgun (WGS) entry which is preliminary data.</text>
</comment>
<keyword evidence="6" id="KW-1185">Reference proteome</keyword>
<feature type="region of interest" description="Disordered" evidence="1">
    <location>
        <begin position="450"/>
        <end position="481"/>
    </location>
</feature>
<feature type="domain" description="DUF7356" evidence="4">
    <location>
        <begin position="263"/>
        <end position="355"/>
    </location>
</feature>
<feature type="transmembrane region" description="Helical" evidence="2">
    <location>
        <begin position="381"/>
        <end position="399"/>
    </location>
</feature>
<dbReference type="OrthoDB" id="785602at2759"/>
<evidence type="ECO:0000256" key="3">
    <source>
        <dbReference type="SAM" id="SignalP"/>
    </source>
</evidence>
<dbReference type="Gramene" id="arahy.Tifrunner.gnm2.ann2.Ah04g301300.1">
    <property type="protein sequence ID" value="arahy.Tifrunner.gnm2.ann2.Ah04g301300.1-CDS"/>
    <property type="gene ID" value="arahy.Tifrunner.gnm2.ann2.Ah04g301300"/>
</dbReference>
<gene>
    <name evidence="5" type="ORF">Ahy_A04g018764</name>
</gene>
<feature type="signal peptide" evidence="3">
    <location>
        <begin position="1"/>
        <end position="22"/>
    </location>
</feature>
<keyword evidence="2" id="KW-0472">Membrane</keyword>
<feature type="compositionally biased region" description="Low complexity" evidence="1">
    <location>
        <begin position="259"/>
        <end position="269"/>
    </location>
</feature>
<evidence type="ECO:0000313" key="5">
    <source>
        <dbReference type="EMBL" id="RYR61587.1"/>
    </source>
</evidence>
<dbReference type="PANTHER" id="PTHR34200">
    <property type="entry name" value="DENTIN SIALOPHOSPHOPROTEIN-LIKE ISOFORM X1"/>
    <property type="match status" value="1"/>
</dbReference>
<dbReference type="AlphaFoldDB" id="A0A445DEH6"/>
<feature type="compositionally biased region" description="Basic and acidic residues" evidence="1">
    <location>
        <begin position="214"/>
        <end position="258"/>
    </location>
</feature>
<evidence type="ECO:0000313" key="6">
    <source>
        <dbReference type="Proteomes" id="UP000289738"/>
    </source>
</evidence>
<feature type="compositionally biased region" description="Basic and acidic residues" evidence="1">
    <location>
        <begin position="127"/>
        <end position="144"/>
    </location>
</feature>
<protein>
    <recommendedName>
        <fullName evidence="4">DUF7356 domain-containing protein</fullName>
    </recommendedName>
</protein>